<evidence type="ECO:0000256" key="4">
    <source>
        <dbReference type="ARBA" id="ARBA00022679"/>
    </source>
</evidence>
<evidence type="ECO:0000256" key="1">
    <source>
        <dbReference type="ARBA" id="ARBA00000085"/>
    </source>
</evidence>
<dbReference type="InterPro" id="IPR003661">
    <property type="entry name" value="HisK_dim/P_dom"/>
</dbReference>
<dbReference type="PANTHER" id="PTHR45453:SF1">
    <property type="entry name" value="PHOSPHATE REGULON SENSOR PROTEIN PHOR"/>
    <property type="match status" value="1"/>
</dbReference>
<keyword evidence="5" id="KW-0418">Kinase</keyword>
<keyword evidence="3" id="KW-0597">Phosphoprotein</keyword>
<dbReference type="CDD" id="cd00082">
    <property type="entry name" value="HisKA"/>
    <property type="match status" value="1"/>
</dbReference>
<dbReference type="NCBIfam" id="TIGR00229">
    <property type="entry name" value="sensory_box"/>
    <property type="match status" value="1"/>
</dbReference>
<dbReference type="InterPro" id="IPR035965">
    <property type="entry name" value="PAS-like_dom_sf"/>
</dbReference>
<dbReference type="InterPro" id="IPR000014">
    <property type="entry name" value="PAS"/>
</dbReference>
<feature type="domain" description="Histidine kinase" evidence="8">
    <location>
        <begin position="331"/>
        <end position="547"/>
    </location>
</feature>
<dbReference type="PROSITE" id="PS50109">
    <property type="entry name" value="HIS_KIN"/>
    <property type="match status" value="1"/>
</dbReference>
<evidence type="ECO:0000256" key="5">
    <source>
        <dbReference type="ARBA" id="ARBA00022777"/>
    </source>
</evidence>
<evidence type="ECO:0000256" key="7">
    <source>
        <dbReference type="ARBA" id="ARBA00023136"/>
    </source>
</evidence>
<name>A0A3M9NJN0_9BACT</name>
<dbReference type="EMBL" id="RJJR01000004">
    <property type="protein sequence ID" value="RNI37911.1"/>
    <property type="molecule type" value="Genomic_DNA"/>
</dbReference>
<dbReference type="CDD" id="cd00075">
    <property type="entry name" value="HATPase"/>
    <property type="match status" value="1"/>
</dbReference>
<dbReference type="InterPro" id="IPR029016">
    <property type="entry name" value="GAF-like_dom_sf"/>
</dbReference>
<protein>
    <recommendedName>
        <fullName evidence="2">histidine kinase</fullName>
        <ecNumber evidence="2">2.7.13.3</ecNumber>
    </recommendedName>
</protein>
<reference evidence="10 11" key="1">
    <citation type="submission" date="2018-11" db="EMBL/GenBank/DDBJ databases">
        <title>Draft genome sequence of Ferruginibacter sp. BO-59.</title>
        <authorList>
            <person name="Im W.T."/>
        </authorList>
    </citation>
    <scope>NUCLEOTIDE SEQUENCE [LARGE SCALE GENOMIC DNA]</scope>
    <source>
        <strain evidence="10 11">BO-59</strain>
    </source>
</reference>
<proteinExistence type="predicted"/>
<dbReference type="PRINTS" id="PR00344">
    <property type="entry name" value="BCTRLSENSOR"/>
</dbReference>
<dbReference type="SMART" id="SM00065">
    <property type="entry name" value="GAF"/>
    <property type="match status" value="1"/>
</dbReference>
<dbReference type="Pfam" id="PF02518">
    <property type="entry name" value="HATPase_c"/>
    <property type="match status" value="1"/>
</dbReference>
<dbReference type="GO" id="GO:0005886">
    <property type="term" value="C:plasma membrane"/>
    <property type="evidence" value="ECO:0007669"/>
    <property type="project" value="TreeGrafter"/>
</dbReference>
<keyword evidence="6" id="KW-0902">Two-component regulatory system</keyword>
<dbReference type="InterPro" id="IPR050351">
    <property type="entry name" value="BphY/WalK/GraS-like"/>
</dbReference>
<evidence type="ECO:0000259" key="8">
    <source>
        <dbReference type="PROSITE" id="PS50109"/>
    </source>
</evidence>
<gene>
    <name evidence="10" type="ORF">EFY79_06650</name>
</gene>
<dbReference type="GO" id="GO:0004721">
    <property type="term" value="F:phosphoprotein phosphatase activity"/>
    <property type="evidence" value="ECO:0007669"/>
    <property type="project" value="TreeGrafter"/>
</dbReference>
<dbReference type="PANTHER" id="PTHR45453">
    <property type="entry name" value="PHOSPHATE REGULON SENSOR PROTEIN PHOR"/>
    <property type="match status" value="1"/>
</dbReference>
<comment type="caution">
    <text evidence="10">The sequence shown here is derived from an EMBL/GenBank/DDBJ whole genome shotgun (WGS) entry which is preliminary data.</text>
</comment>
<dbReference type="SMART" id="SM00091">
    <property type="entry name" value="PAS"/>
    <property type="match status" value="1"/>
</dbReference>
<dbReference type="PROSITE" id="PS50112">
    <property type="entry name" value="PAS"/>
    <property type="match status" value="1"/>
</dbReference>
<dbReference type="InterPro" id="IPR003018">
    <property type="entry name" value="GAF"/>
</dbReference>
<dbReference type="SUPFAM" id="SSF55874">
    <property type="entry name" value="ATPase domain of HSP90 chaperone/DNA topoisomerase II/histidine kinase"/>
    <property type="match status" value="1"/>
</dbReference>
<evidence type="ECO:0000256" key="3">
    <source>
        <dbReference type="ARBA" id="ARBA00022553"/>
    </source>
</evidence>
<dbReference type="EC" id="2.7.13.3" evidence="2"/>
<dbReference type="InterPro" id="IPR036890">
    <property type="entry name" value="HATPase_C_sf"/>
</dbReference>
<dbReference type="FunFam" id="3.30.565.10:FF:000006">
    <property type="entry name" value="Sensor histidine kinase WalK"/>
    <property type="match status" value="1"/>
</dbReference>
<dbReference type="Proteomes" id="UP000267223">
    <property type="component" value="Unassembled WGS sequence"/>
</dbReference>
<dbReference type="GO" id="GO:0016036">
    <property type="term" value="P:cellular response to phosphate starvation"/>
    <property type="evidence" value="ECO:0007669"/>
    <property type="project" value="TreeGrafter"/>
</dbReference>
<dbReference type="OrthoDB" id="9766459at2"/>
<keyword evidence="7" id="KW-0472">Membrane</keyword>
<dbReference type="Pfam" id="PF00512">
    <property type="entry name" value="HisKA"/>
    <property type="match status" value="1"/>
</dbReference>
<dbReference type="RefSeq" id="WP_123119900.1">
    <property type="nucleotide sequence ID" value="NZ_RJJR01000004.1"/>
</dbReference>
<dbReference type="SUPFAM" id="SSF47384">
    <property type="entry name" value="Homodimeric domain of signal transducing histidine kinase"/>
    <property type="match status" value="1"/>
</dbReference>
<dbReference type="InterPro" id="IPR004358">
    <property type="entry name" value="Sig_transdc_His_kin-like_C"/>
</dbReference>
<dbReference type="InterPro" id="IPR005467">
    <property type="entry name" value="His_kinase_dom"/>
</dbReference>
<evidence type="ECO:0000313" key="11">
    <source>
        <dbReference type="Proteomes" id="UP000267223"/>
    </source>
</evidence>
<dbReference type="AlphaFoldDB" id="A0A3M9NJN0"/>
<organism evidence="10 11">
    <name type="scientific">Hanamia caeni</name>
    <dbReference type="NCBI Taxonomy" id="2294116"/>
    <lineage>
        <taxon>Bacteria</taxon>
        <taxon>Pseudomonadati</taxon>
        <taxon>Bacteroidota</taxon>
        <taxon>Chitinophagia</taxon>
        <taxon>Chitinophagales</taxon>
        <taxon>Chitinophagaceae</taxon>
        <taxon>Hanamia</taxon>
    </lineage>
</organism>
<dbReference type="InterPro" id="IPR013767">
    <property type="entry name" value="PAS_fold"/>
</dbReference>
<dbReference type="Pfam" id="PF00989">
    <property type="entry name" value="PAS"/>
    <property type="match status" value="1"/>
</dbReference>
<dbReference type="SMART" id="SM00388">
    <property type="entry name" value="HisKA"/>
    <property type="match status" value="1"/>
</dbReference>
<sequence>MYLEAGLADPGNSFGSESLQSFIENSPVGIHSVDEEGIIAFANKAELNLLGYAEREYVGQPLKKFFHDPVFFDELYSRLRKEGFLKNEQAKMVCGDGSLKEVMISCNYYSDGKKLVHSRCFTRDITEIKRSEKLLVLLNRAGEELAGTRNTDEALSKIIKFLIPSFTDWVVINELGIDGKAHLLKMAHSDPARMRWAEEYRKKHPIIVDNNDKNLVAYVLKSGKPKLIPEVTEKILNDAGVDREYKRILKDLAVTSVMIVPMKVKQTVTGVVSFFSCNPNNTYDEKDFNFAKDFCNRIAVALDNARLYEEVRRDIEQKTEANNKKDEFISIASHELKTPVTSLKAYTQILQSTFADEKIPGAAEMLAKMDRQIDKLTLLIVEMLDVTKIDKGELIYDDEKFDFNEMVKEVAEEMQRITKSHQIVLNLSDCDPIKGDRNRIGQVLVNFISNAIKYSPGGDKITISTSCADNKVKLSVKDEGIGIPDDDQPGIFKRFFRVSAKNSYTFPGMGLGLYISSEIIKRHHGRIFFESKEGEGSVFSFEIDSNI</sequence>
<evidence type="ECO:0000256" key="6">
    <source>
        <dbReference type="ARBA" id="ARBA00023012"/>
    </source>
</evidence>
<feature type="domain" description="PAS" evidence="9">
    <location>
        <begin position="15"/>
        <end position="67"/>
    </location>
</feature>
<dbReference type="Pfam" id="PF01590">
    <property type="entry name" value="GAF"/>
    <property type="match status" value="1"/>
</dbReference>
<dbReference type="InterPro" id="IPR036097">
    <property type="entry name" value="HisK_dim/P_sf"/>
</dbReference>
<dbReference type="SUPFAM" id="SSF55781">
    <property type="entry name" value="GAF domain-like"/>
    <property type="match status" value="1"/>
</dbReference>
<dbReference type="InterPro" id="IPR003594">
    <property type="entry name" value="HATPase_dom"/>
</dbReference>
<dbReference type="GO" id="GO:0000155">
    <property type="term" value="F:phosphorelay sensor kinase activity"/>
    <property type="evidence" value="ECO:0007669"/>
    <property type="project" value="InterPro"/>
</dbReference>
<dbReference type="SMART" id="SM00387">
    <property type="entry name" value="HATPase_c"/>
    <property type="match status" value="1"/>
</dbReference>
<dbReference type="Gene3D" id="3.30.565.10">
    <property type="entry name" value="Histidine kinase-like ATPase, C-terminal domain"/>
    <property type="match status" value="1"/>
</dbReference>
<dbReference type="SUPFAM" id="SSF55785">
    <property type="entry name" value="PYP-like sensor domain (PAS domain)"/>
    <property type="match status" value="1"/>
</dbReference>
<dbReference type="Gene3D" id="1.10.287.130">
    <property type="match status" value="1"/>
</dbReference>
<comment type="catalytic activity">
    <reaction evidence="1">
        <text>ATP + protein L-histidine = ADP + protein N-phospho-L-histidine.</text>
        <dbReference type="EC" id="2.7.13.3"/>
    </reaction>
</comment>
<keyword evidence="4" id="KW-0808">Transferase</keyword>
<accession>A0A3M9NJN0</accession>
<keyword evidence="11" id="KW-1185">Reference proteome</keyword>
<dbReference type="CDD" id="cd00130">
    <property type="entry name" value="PAS"/>
    <property type="match status" value="1"/>
</dbReference>
<dbReference type="Gene3D" id="3.30.450.40">
    <property type="match status" value="1"/>
</dbReference>
<dbReference type="GO" id="GO:0006355">
    <property type="term" value="P:regulation of DNA-templated transcription"/>
    <property type="evidence" value="ECO:0007669"/>
    <property type="project" value="InterPro"/>
</dbReference>
<evidence type="ECO:0000313" key="10">
    <source>
        <dbReference type="EMBL" id="RNI37911.1"/>
    </source>
</evidence>
<dbReference type="Gene3D" id="3.30.450.20">
    <property type="entry name" value="PAS domain"/>
    <property type="match status" value="1"/>
</dbReference>
<evidence type="ECO:0000256" key="2">
    <source>
        <dbReference type="ARBA" id="ARBA00012438"/>
    </source>
</evidence>
<evidence type="ECO:0000259" key="9">
    <source>
        <dbReference type="PROSITE" id="PS50112"/>
    </source>
</evidence>